<name>A0A5B7JIW0_PORTR</name>
<dbReference type="EMBL" id="VSRR010099694">
    <property type="protein sequence ID" value="MPC94729.1"/>
    <property type="molecule type" value="Genomic_DNA"/>
</dbReference>
<proteinExistence type="predicted"/>
<comment type="caution">
    <text evidence="2">The sequence shown here is derived from an EMBL/GenBank/DDBJ whole genome shotgun (WGS) entry which is preliminary data.</text>
</comment>
<protein>
    <submittedName>
        <fullName evidence="2">Uncharacterized protein</fullName>
    </submittedName>
</protein>
<dbReference type="Proteomes" id="UP000324222">
    <property type="component" value="Unassembled WGS sequence"/>
</dbReference>
<keyword evidence="1" id="KW-0472">Membrane</keyword>
<keyword evidence="1" id="KW-0812">Transmembrane</keyword>
<organism evidence="2 3">
    <name type="scientific">Portunus trituberculatus</name>
    <name type="common">Swimming crab</name>
    <name type="synonym">Neptunus trituberculatus</name>
    <dbReference type="NCBI Taxonomy" id="210409"/>
    <lineage>
        <taxon>Eukaryota</taxon>
        <taxon>Metazoa</taxon>
        <taxon>Ecdysozoa</taxon>
        <taxon>Arthropoda</taxon>
        <taxon>Crustacea</taxon>
        <taxon>Multicrustacea</taxon>
        <taxon>Malacostraca</taxon>
        <taxon>Eumalacostraca</taxon>
        <taxon>Eucarida</taxon>
        <taxon>Decapoda</taxon>
        <taxon>Pleocyemata</taxon>
        <taxon>Brachyura</taxon>
        <taxon>Eubrachyura</taxon>
        <taxon>Portunoidea</taxon>
        <taxon>Portunidae</taxon>
        <taxon>Portuninae</taxon>
        <taxon>Portunus</taxon>
    </lineage>
</organism>
<gene>
    <name evidence="2" type="ORF">E2C01_089911</name>
</gene>
<sequence>MSLTILYVVIRSPRSLLSCKVDSTISFIRSSYLRSFNSSTILVAIFCIFSNFLISFLELGDHTTAAYYSLGHIMLVMIFFIISLSM</sequence>
<evidence type="ECO:0000313" key="2">
    <source>
        <dbReference type="EMBL" id="MPC94729.1"/>
    </source>
</evidence>
<feature type="transmembrane region" description="Helical" evidence="1">
    <location>
        <begin position="39"/>
        <end position="59"/>
    </location>
</feature>
<reference evidence="2 3" key="1">
    <citation type="submission" date="2019-05" db="EMBL/GenBank/DDBJ databases">
        <title>Another draft genome of Portunus trituberculatus and its Hox gene families provides insights of decapod evolution.</title>
        <authorList>
            <person name="Jeong J.-H."/>
            <person name="Song I."/>
            <person name="Kim S."/>
            <person name="Choi T."/>
            <person name="Kim D."/>
            <person name="Ryu S."/>
            <person name="Kim W."/>
        </authorList>
    </citation>
    <scope>NUCLEOTIDE SEQUENCE [LARGE SCALE GENOMIC DNA]</scope>
    <source>
        <tissue evidence="2">Muscle</tissue>
    </source>
</reference>
<keyword evidence="1" id="KW-1133">Transmembrane helix</keyword>
<evidence type="ECO:0000313" key="3">
    <source>
        <dbReference type="Proteomes" id="UP000324222"/>
    </source>
</evidence>
<dbReference type="AlphaFoldDB" id="A0A5B7JIW0"/>
<feature type="transmembrane region" description="Helical" evidence="1">
    <location>
        <begin position="65"/>
        <end position="84"/>
    </location>
</feature>
<keyword evidence="3" id="KW-1185">Reference proteome</keyword>
<accession>A0A5B7JIW0</accession>
<evidence type="ECO:0000256" key="1">
    <source>
        <dbReference type="SAM" id="Phobius"/>
    </source>
</evidence>